<dbReference type="CDD" id="cd01948">
    <property type="entry name" value="EAL"/>
    <property type="match status" value="1"/>
</dbReference>
<dbReference type="InterPro" id="IPR013656">
    <property type="entry name" value="PAS_4"/>
</dbReference>
<dbReference type="InterPro" id="IPR052155">
    <property type="entry name" value="Biofilm_reg_signaling"/>
</dbReference>
<feature type="transmembrane region" description="Helical" evidence="1">
    <location>
        <begin position="193"/>
        <end position="210"/>
    </location>
</feature>
<dbReference type="NCBIfam" id="TIGR00254">
    <property type="entry name" value="GGDEF"/>
    <property type="match status" value="1"/>
</dbReference>
<feature type="transmembrane region" description="Helical" evidence="1">
    <location>
        <begin position="49"/>
        <end position="72"/>
    </location>
</feature>
<proteinExistence type="predicted"/>
<dbReference type="EMBL" id="PXYH01000028">
    <property type="protein sequence ID" value="PSJ37459.1"/>
    <property type="molecule type" value="Genomic_DNA"/>
</dbReference>
<dbReference type="SUPFAM" id="SSF55785">
    <property type="entry name" value="PYP-like sensor domain (PAS domain)"/>
    <property type="match status" value="1"/>
</dbReference>
<evidence type="ECO:0000259" key="4">
    <source>
        <dbReference type="PROSITE" id="PS50883"/>
    </source>
</evidence>
<dbReference type="Pfam" id="PF00989">
    <property type="entry name" value="PAS"/>
    <property type="match status" value="1"/>
</dbReference>
<dbReference type="Pfam" id="PF08448">
    <property type="entry name" value="PAS_4"/>
    <property type="match status" value="1"/>
</dbReference>
<dbReference type="Proteomes" id="UP000242181">
    <property type="component" value="Unassembled WGS sequence"/>
</dbReference>
<accession>A0A2P7QHM0</accession>
<dbReference type="PROSITE" id="PS50112">
    <property type="entry name" value="PAS"/>
    <property type="match status" value="1"/>
</dbReference>
<feature type="domain" description="PAS" evidence="2">
    <location>
        <begin position="557"/>
        <end position="603"/>
    </location>
</feature>
<organism evidence="6 7">
    <name type="scientific">Zobellella taiwanensis</name>
    <dbReference type="NCBI Taxonomy" id="347535"/>
    <lineage>
        <taxon>Bacteria</taxon>
        <taxon>Pseudomonadati</taxon>
        <taxon>Pseudomonadota</taxon>
        <taxon>Gammaproteobacteria</taxon>
        <taxon>Aeromonadales</taxon>
        <taxon>Aeromonadaceae</taxon>
        <taxon>Zobellella</taxon>
    </lineage>
</organism>
<dbReference type="NCBIfam" id="TIGR00229">
    <property type="entry name" value="sensory_box"/>
    <property type="match status" value="1"/>
</dbReference>
<dbReference type="InterPro" id="IPR013767">
    <property type="entry name" value="PAS_fold"/>
</dbReference>
<feature type="transmembrane region" description="Helical" evidence="1">
    <location>
        <begin position="20"/>
        <end position="37"/>
    </location>
</feature>
<dbReference type="Gene3D" id="3.20.20.450">
    <property type="entry name" value="EAL domain"/>
    <property type="match status" value="1"/>
</dbReference>
<evidence type="ECO:0000259" key="2">
    <source>
        <dbReference type="PROSITE" id="PS50112"/>
    </source>
</evidence>
<dbReference type="SMART" id="SM00052">
    <property type="entry name" value="EAL"/>
    <property type="match status" value="1"/>
</dbReference>
<dbReference type="SMART" id="SM00267">
    <property type="entry name" value="GGDEF"/>
    <property type="match status" value="1"/>
</dbReference>
<dbReference type="AlphaFoldDB" id="A0A2P7QHM0"/>
<dbReference type="InterPro" id="IPR001610">
    <property type="entry name" value="PAC"/>
</dbReference>
<dbReference type="InterPro" id="IPR033425">
    <property type="entry name" value="MASE3"/>
</dbReference>
<feature type="domain" description="PAC" evidence="3">
    <location>
        <begin position="630"/>
        <end position="682"/>
    </location>
</feature>
<dbReference type="OrthoDB" id="8416215at2"/>
<dbReference type="CDD" id="cd00130">
    <property type="entry name" value="PAS"/>
    <property type="match status" value="1"/>
</dbReference>
<dbReference type="Pfam" id="PF17159">
    <property type="entry name" value="MASE3"/>
    <property type="match status" value="1"/>
</dbReference>
<dbReference type="SUPFAM" id="SSF55073">
    <property type="entry name" value="Nucleotide cyclase"/>
    <property type="match status" value="1"/>
</dbReference>
<keyword evidence="1" id="KW-0472">Membrane</keyword>
<dbReference type="InterPro" id="IPR035965">
    <property type="entry name" value="PAS-like_dom_sf"/>
</dbReference>
<dbReference type="InterPro" id="IPR035919">
    <property type="entry name" value="EAL_sf"/>
</dbReference>
<evidence type="ECO:0000259" key="3">
    <source>
        <dbReference type="PROSITE" id="PS50113"/>
    </source>
</evidence>
<dbReference type="PROSITE" id="PS50887">
    <property type="entry name" value="GGDEF"/>
    <property type="match status" value="1"/>
</dbReference>
<sequence>MHTTPDFSPANSYRREARRACVWVAGLALLAGASRLLPEVVAFRGLANYAPLHTLLEVAAIAMAVMVFAIAWTTQQYRASRQGLVAGLAFLGVALLDLSHVLSYQGMPDFVTPSSPEKAINFWLAARTLALMALLYLAFARPAGREQTSLAQRLGWLAALLLLVTLVQLWLLLWPQWLPRTFIAGQGLTPFKIHAEYALMAGHLLAALGIARRVRRDGTYGYLYLCASSLIMGLGEYFFTLYTDVSDLYNLLGHLYKVIGYGFLYRALFADAVHHPYRSLSEARARLQATMAALPDALYELDRNGVCRSAGPRDGSALSARLTVGALLDDVLPATAAGLMRAAMTQADRQGQDQGTRISLALPEGERHFELSLSCRPDGYLVLSRDVTGVVENERRILHETALNRALLAIHGAGQDDEPALLSACAGDLEQLTASPLACLHVYRDEGSREALLGVSDRHAGSARVADLSEADGGCPWLPAVAGEQVMDLDAAALPAALAGMGEPRGLGLTVRDNGRIVLVASLFGKAGPYLERDGETLRILAASLWHTIKQRRQDLTIYRLSKALEQNPYPIIITDAEVRIKYVNEAFVRVSGYRAEEVLGRNPRMLKSGQTDRQTYVEMWDRLQRGDLWKGELVNRRRDGSCYTERAVIYPVMDGQGRIINYVAHKEDITRQKADQARIRELSQFDQLTGLLNKAAFENQLRARLARARELALLWMDLDNFKSVNDSLGYLAGDELLVEVSNRIRALFGPQALIGRHDGDGFLISIDSGEQERLALLAGQLIEKLQQPLSLGGGTLSVSASLGIAIHPDDAKDAEALIKAAEMAMYQVKRDGRNGLRFYAPHMQRYSERALALSSALKQAIAGNELSLAFQPQLDLASGRPVGAEALLRWQHPQWGPVSPAEFIPLAEQSGLIVSIGWWVIEQAMAAALRLYRAGLTDMVIAVNVSALQFVQPDFVEELSRRRDRLGLPAGAIEIELTESVALLNPEEVGLKLSALSAAGMRLSIDDFGTGYSSMSYLKRFSVDKLKIDKSFIDELNDNEEDRAIVSAIIQMARSLGMKTIAEGVELAAQAEQLRALGCDEIQGYWYSRPLGQEAFDAFMADATRALAAGTAVPPGA</sequence>
<dbReference type="PANTHER" id="PTHR44757">
    <property type="entry name" value="DIGUANYLATE CYCLASE DGCP"/>
    <property type="match status" value="1"/>
</dbReference>
<dbReference type="PANTHER" id="PTHR44757:SF2">
    <property type="entry name" value="BIOFILM ARCHITECTURE MAINTENANCE PROTEIN MBAA"/>
    <property type="match status" value="1"/>
</dbReference>
<dbReference type="SUPFAM" id="SSF141868">
    <property type="entry name" value="EAL domain-like"/>
    <property type="match status" value="1"/>
</dbReference>
<evidence type="ECO:0000313" key="7">
    <source>
        <dbReference type="Proteomes" id="UP000242181"/>
    </source>
</evidence>
<gene>
    <name evidence="6" type="ORF">C7I36_15650</name>
</gene>
<dbReference type="InterPro" id="IPR000160">
    <property type="entry name" value="GGDEF_dom"/>
</dbReference>
<evidence type="ECO:0000256" key="1">
    <source>
        <dbReference type="SAM" id="Phobius"/>
    </source>
</evidence>
<feature type="transmembrane region" description="Helical" evidence="1">
    <location>
        <begin position="84"/>
        <end position="102"/>
    </location>
</feature>
<reference evidence="6 7" key="1">
    <citation type="submission" date="2018-03" db="EMBL/GenBank/DDBJ databases">
        <title>The draft genome of Zobellella taiwanensis JCM 13381.</title>
        <authorList>
            <person name="Liu L."/>
            <person name="Li L."/>
            <person name="Wang T."/>
            <person name="Zhang X."/>
            <person name="Liang L."/>
        </authorList>
    </citation>
    <scope>NUCLEOTIDE SEQUENCE [LARGE SCALE GENOMIC DNA]</scope>
    <source>
        <strain evidence="6 7">JCM 13381</strain>
    </source>
</reference>
<dbReference type="PROSITE" id="PS50883">
    <property type="entry name" value="EAL"/>
    <property type="match status" value="1"/>
</dbReference>
<keyword evidence="7" id="KW-1185">Reference proteome</keyword>
<keyword evidence="1" id="KW-1133">Transmembrane helix</keyword>
<dbReference type="InterPro" id="IPR001633">
    <property type="entry name" value="EAL_dom"/>
</dbReference>
<dbReference type="Pfam" id="PF00990">
    <property type="entry name" value="GGDEF"/>
    <property type="match status" value="1"/>
</dbReference>
<dbReference type="Gene3D" id="3.30.450.20">
    <property type="entry name" value="PAS domain"/>
    <property type="match status" value="2"/>
</dbReference>
<dbReference type="InterPro" id="IPR029787">
    <property type="entry name" value="Nucleotide_cyclase"/>
</dbReference>
<feature type="transmembrane region" description="Helical" evidence="1">
    <location>
        <begin position="222"/>
        <end position="242"/>
    </location>
</feature>
<feature type="domain" description="GGDEF" evidence="5">
    <location>
        <begin position="710"/>
        <end position="842"/>
    </location>
</feature>
<dbReference type="Gene3D" id="3.30.70.270">
    <property type="match status" value="1"/>
</dbReference>
<evidence type="ECO:0000259" key="5">
    <source>
        <dbReference type="PROSITE" id="PS50887"/>
    </source>
</evidence>
<keyword evidence="1" id="KW-0812">Transmembrane</keyword>
<evidence type="ECO:0000313" key="6">
    <source>
        <dbReference type="EMBL" id="PSJ37459.1"/>
    </source>
</evidence>
<dbReference type="SMART" id="SM00086">
    <property type="entry name" value="PAC"/>
    <property type="match status" value="1"/>
</dbReference>
<dbReference type="CDD" id="cd01949">
    <property type="entry name" value="GGDEF"/>
    <property type="match status" value="1"/>
</dbReference>
<feature type="transmembrane region" description="Helical" evidence="1">
    <location>
        <begin position="122"/>
        <end position="142"/>
    </location>
</feature>
<name>A0A2P7QHM0_9GAMM</name>
<feature type="transmembrane region" description="Helical" evidence="1">
    <location>
        <begin position="154"/>
        <end position="173"/>
    </location>
</feature>
<dbReference type="InterPro" id="IPR043128">
    <property type="entry name" value="Rev_trsase/Diguanyl_cyclase"/>
</dbReference>
<feature type="domain" description="EAL" evidence="4">
    <location>
        <begin position="851"/>
        <end position="1105"/>
    </location>
</feature>
<dbReference type="PROSITE" id="PS50113">
    <property type="entry name" value="PAC"/>
    <property type="match status" value="1"/>
</dbReference>
<comment type="caution">
    <text evidence="6">The sequence shown here is derived from an EMBL/GenBank/DDBJ whole genome shotgun (WGS) entry which is preliminary data.</text>
</comment>
<dbReference type="RefSeq" id="WP_106454619.1">
    <property type="nucleotide sequence ID" value="NZ_PXYH01000028.1"/>
</dbReference>
<dbReference type="InterPro" id="IPR000014">
    <property type="entry name" value="PAS"/>
</dbReference>
<protein>
    <submittedName>
        <fullName evidence="6">Diguanylate cyclase</fullName>
    </submittedName>
</protein>
<dbReference type="Pfam" id="PF00563">
    <property type="entry name" value="EAL"/>
    <property type="match status" value="1"/>
</dbReference>
<dbReference type="InterPro" id="IPR000700">
    <property type="entry name" value="PAS-assoc_C"/>
</dbReference>
<dbReference type="SMART" id="SM00091">
    <property type="entry name" value="PAS"/>
    <property type="match status" value="2"/>
</dbReference>